<comment type="caution">
    <text evidence="1">The sequence shown here is derived from an EMBL/GenBank/DDBJ whole genome shotgun (WGS) entry which is preliminary data.</text>
</comment>
<protein>
    <submittedName>
        <fullName evidence="1">Uncharacterized protein</fullName>
    </submittedName>
</protein>
<sequence length="54" mass="6576">MTKIRKLKDQHSHLIYLQLRFQSVSIIFLPNFNEKSNNTFHRYQKIGERISEKV</sequence>
<reference evidence="1 2" key="1">
    <citation type="journal article" date="2005" name="Nature">
        <title>The genome of the social amoeba Dictyostelium discoideum.</title>
        <authorList>
            <consortium name="The Dictyostelium discoideum Sequencing Consortium"/>
            <person name="Eichinger L."/>
            <person name="Pachebat J.A."/>
            <person name="Glockner G."/>
            <person name="Rajandream M.A."/>
            <person name="Sucgang R."/>
            <person name="Berriman M."/>
            <person name="Song J."/>
            <person name="Olsen R."/>
            <person name="Szafranski K."/>
            <person name="Xu Q."/>
            <person name="Tunggal B."/>
            <person name="Kummerfeld S."/>
            <person name="Madera M."/>
            <person name="Konfortov B.A."/>
            <person name="Rivero F."/>
            <person name="Bankier A.T."/>
            <person name="Lehmann R."/>
            <person name="Hamlin N."/>
            <person name="Davies R."/>
            <person name="Gaudet P."/>
            <person name="Fey P."/>
            <person name="Pilcher K."/>
            <person name="Chen G."/>
            <person name="Saunders D."/>
            <person name="Sodergren E."/>
            <person name="Davis P."/>
            <person name="Kerhornou A."/>
            <person name="Nie X."/>
            <person name="Hall N."/>
            <person name="Anjard C."/>
            <person name="Hemphill L."/>
            <person name="Bason N."/>
            <person name="Farbrother P."/>
            <person name="Desany B."/>
            <person name="Just E."/>
            <person name="Morio T."/>
            <person name="Rost R."/>
            <person name="Churcher C."/>
            <person name="Cooper J."/>
            <person name="Haydock S."/>
            <person name="van Driessche N."/>
            <person name="Cronin A."/>
            <person name="Goodhead I."/>
            <person name="Muzny D."/>
            <person name="Mourier T."/>
            <person name="Pain A."/>
            <person name="Lu M."/>
            <person name="Harper D."/>
            <person name="Lindsay R."/>
            <person name="Hauser H."/>
            <person name="James K."/>
            <person name="Quiles M."/>
            <person name="Madan Babu M."/>
            <person name="Saito T."/>
            <person name="Buchrieser C."/>
            <person name="Wardroper A."/>
            <person name="Felder M."/>
            <person name="Thangavelu M."/>
            <person name="Johnson D."/>
            <person name="Knights A."/>
            <person name="Loulseged H."/>
            <person name="Mungall K."/>
            <person name="Oliver K."/>
            <person name="Price C."/>
            <person name="Quail M.A."/>
            <person name="Urushihara H."/>
            <person name="Hernandez J."/>
            <person name="Rabbinowitsch E."/>
            <person name="Steffen D."/>
            <person name="Sanders M."/>
            <person name="Ma J."/>
            <person name="Kohara Y."/>
            <person name="Sharp S."/>
            <person name="Simmonds M."/>
            <person name="Spiegler S."/>
            <person name="Tivey A."/>
            <person name="Sugano S."/>
            <person name="White B."/>
            <person name="Walker D."/>
            <person name="Woodward J."/>
            <person name="Winckler T."/>
            <person name="Tanaka Y."/>
            <person name="Shaulsky G."/>
            <person name="Schleicher M."/>
            <person name="Weinstock G."/>
            <person name="Rosenthal A."/>
            <person name="Cox E.C."/>
            <person name="Chisholm R.L."/>
            <person name="Gibbs R."/>
            <person name="Loomis W.F."/>
            <person name="Platzer M."/>
            <person name="Kay R.R."/>
            <person name="Williams J."/>
            <person name="Dear P.H."/>
            <person name="Noegel A.A."/>
            <person name="Barrell B."/>
            <person name="Kuspa A."/>
        </authorList>
    </citation>
    <scope>NUCLEOTIDE SEQUENCE [LARGE SCALE GENOMIC DNA]</scope>
    <source>
        <strain evidence="1 2">AX4</strain>
    </source>
</reference>
<organism evidence="1 2">
    <name type="scientific">Dictyostelium discoideum</name>
    <name type="common">Social amoeba</name>
    <dbReference type="NCBI Taxonomy" id="44689"/>
    <lineage>
        <taxon>Eukaryota</taxon>
        <taxon>Amoebozoa</taxon>
        <taxon>Evosea</taxon>
        <taxon>Eumycetozoa</taxon>
        <taxon>Dictyostelia</taxon>
        <taxon>Dictyosteliales</taxon>
        <taxon>Dictyosteliaceae</taxon>
        <taxon>Dictyostelium</taxon>
    </lineage>
</organism>
<dbReference type="VEuPathDB" id="AmoebaDB:DDB_G0283659"/>
<accession>Q54QS4</accession>
<evidence type="ECO:0000313" key="1">
    <source>
        <dbReference type="EMBL" id="EAL65596.1"/>
    </source>
</evidence>
<name>Q54QS4_DICDI</name>
<dbReference type="RefSeq" id="XP_638949.1">
    <property type="nucleotide sequence ID" value="XM_633857.1"/>
</dbReference>
<dbReference type="KEGG" id="ddi:DDB_G0283659"/>
<keyword evidence="2" id="KW-1185">Reference proteome</keyword>
<proteinExistence type="predicted"/>
<dbReference type="InParanoid" id="Q54QS4"/>
<dbReference type="Proteomes" id="UP000002195">
    <property type="component" value="Unassembled WGS sequence"/>
</dbReference>
<evidence type="ECO:0000313" key="2">
    <source>
        <dbReference type="Proteomes" id="UP000002195"/>
    </source>
</evidence>
<dbReference type="GeneID" id="8624188"/>
<dbReference type="AlphaFoldDB" id="Q54QS4"/>
<dbReference type="EMBL" id="AAFI02000056">
    <property type="protein sequence ID" value="EAL65596.1"/>
    <property type="molecule type" value="Genomic_DNA"/>
</dbReference>
<dbReference type="HOGENOM" id="CLU_3054363_0_0_1"/>
<gene>
    <name evidence="1" type="ORF">DDB_G0283659</name>
</gene>
<dbReference type="PaxDb" id="44689-DDB0185612"/>